<accession>A0A9Q0KT72</accession>
<evidence type="ECO:0000313" key="3">
    <source>
        <dbReference type="Proteomes" id="UP001141806"/>
    </source>
</evidence>
<gene>
    <name evidence="2" type="ORF">NE237_001489</name>
</gene>
<feature type="region of interest" description="Disordered" evidence="1">
    <location>
        <begin position="1"/>
        <end position="20"/>
    </location>
</feature>
<comment type="caution">
    <text evidence="2">The sequence shown here is derived from an EMBL/GenBank/DDBJ whole genome shotgun (WGS) entry which is preliminary data.</text>
</comment>
<protein>
    <submittedName>
        <fullName evidence="2">Uncharacterized protein</fullName>
    </submittedName>
</protein>
<organism evidence="2 3">
    <name type="scientific">Protea cynaroides</name>
    <dbReference type="NCBI Taxonomy" id="273540"/>
    <lineage>
        <taxon>Eukaryota</taxon>
        <taxon>Viridiplantae</taxon>
        <taxon>Streptophyta</taxon>
        <taxon>Embryophyta</taxon>
        <taxon>Tracheophyta</taxon>
        <taxon>Spermatophyta</taxon>
        <taxon>Magnoliopsida</taxon>
        <taxon>Proteales</taxon>
        <taxon>Proteaceae</taxon>
        <taxon>Protea</taxon>
    </lineage>
</organism>
<sequence>MPADVSPLGPLFVSPGRPAPSRVLSELPPFSTDDRANHPPCNLSVGVNNLDPLADPPSPSDAWYSHASNLLDELESFQGNGSERCWRTLLCNVHLSPMKCVCWNIWVCMTLRRKELSLGSLGITRRPSVSLWNQNSSQTLLRTSVESS</sequence>
<keyword evidence="3" id="KW-1185">Reference proteome</keyword>
<dbReference type="AlphaFoldDB" id="A0A9Q0KT72"/>
<dbReference type="Proteomes" id="UP001141806">
    <property type="component" value="Unassembled WGS sequence"/>
</dbReference>
<dbReference type="EMBL" id="JAMYWD010000003">
    <property type="protein sequence ID" value="KAJ4976383.1"/>
    <property type="molecule type" value="Genomic_DNA"/>
</dbReference>
<name>A0A9Q0KT72_9MAGN</name>
<evidence type="ECO:0000256" key="1">
    <source>
        <dbReference type="SAM" id="MobiDB-lite"/>
    </source>
</evidence>
<evidence type="ECO:0000313" key="2">
    <source>
        <dbReference type="EMBL" id="KAJ4976383.1"/>
    </source>
</evidence>
<proteinExistence type="predicted"/>
<reference evidence="2" key="1">
    <citation type="journal article" date="2023" name="Plant J.">
        <title>The genome of the king protea, Protea cynaroides.</title>
        <authorList>
            <person name="Chang J."/>
            <person name="Duong T.A."/>
            <person name="Schoeman C."/>
            <person name="Ma X."/>
            <person name="Roodt D."/>
            <person name="Barker N."/>
            <person name="Li Z."/>
            <person name="Van de Peer Y."/>
            <person name="Mizrachi E."/>
        </authorList>
    </citation>
    <scope>NUCLEOTIDE SEQUENCE</scope>
    <source>
        <tissue evidence="2">Young leaves</tissue>
    </source>
</reference>